<evidence type="ECO:0000313" key="2">
    <source>
        <dbReference type="Proteomes" id="UP000265520"/>
    </source>
</evidence>
<proteinExistence type="predicted"/>
<dbReference type="Proteomes" id="UP000265520">
    <property type="component" value="Unassembled WGS sequence"/>
</dbReference>
<reference evidence="1 2" key="1">
    <citation type="journal article" date="2018" name="Front. Plant Sci.">
        <title>Red Clover (Trifolium pratense) and Zigzag Clover (T. medium) - A Picture of Genomic Similarities and Differences.</title>
        <authorList>
            <person name="Dluhosova J."/>
            <person name="Istvanek J."/>
            <person name="Nedelnik J."/>
            <person name="Repkova J."/>
        </authorList>
    </citation>
    <scope>NUCLEOTIDE SEQUENCE [LARGE SCALE GENOMIC DNA]</scope>
    <source>
        <strain evidence="2">cv. 10/8</strain>
        <tissue evidence="1">Leaf</tissue>
    </source>
</reference>
<dbReference type="AlphaFoldDB" id="A0A392TPF3"/>
<accession>A0A392TPF3</accession>
<comment type="caution">
    <text evidence="1">The sequence shown here is derived from an EMBL/GenBank/DDBJ whole genome shotgun (WGS) entry which is preliminary data.</text>
</comment>
<sequence>MVVFEYLPEHNQFNMRFVDDNGNDIEYEGKLGSDNRRVRGSYIYTVCETHING</sequence>
<feature type="non-terminal residue" evidence="1">
    <location>
        <position position="53"/>
    </location>
</feature>
<dbReference type="EMBL" id="LXQA010629664">
    <property type="protein sequence ID" value="MCI63033.1"/>
    <property type="molecule type" value="Genomic_DNA"/>
</dbReference>
<organism evidence="1 2">
    <name type="scientific">Trifolium medium</name>
    <dbReference type="NCBI Taxonomy" id="97028"/>
    <lineage>
        <taxon>Eukaryota</taxon>
        <taxon>Viridiplantae</taxon>
        <taxon>Streptophyta</taxon>
        <taxon>Embryophyta</taxon>
        <taxon>Tracheophyta</taxon>
        <taxon>Spermatophyta</taxon>
        <taxon>Magnoliopsida</taxon>
        <taxon>eudicotyledons</taxon>
        <taxon>Gunneridae</taxon>
        <taxon>Pentapetalae</taxon>
        <taxon>rosids</taxon>
        <taxon>fabids</taxon>
        <taxon>Fabales</taxon>
        <taxon>Fabaceae</taxon>
        <taxon>Papilionoideae</taxon>
        <taxon>50 kb inversion clade</taxon>
        <taxon>NPAAA clade</taxon>
        <taxon>Hologalegina</taxon>
        <taxon>IRL clade</taxon>
        <taxon>Trifolieae</taxon>
        <taxon>Trifolium</taxon>
    </lineage>
</organism>
<evidence type="ECO:0000313" key="1">
    <source>
        <dbReference type="EMBL" id="MCI63033.1"/>
    </source>
</evidence>
<protein>
    <submittedName>
        <fullName evidence="1">Uncharacterized protein</fullName>
    </submittedName>
</protein>
<keyword evidence="2" id="KW-1185">Reference proteome</keyword>
<name>A0A392TPF3_9FABA</name>